<evidence type="ECO:0000313" key="3">
    <source>
        <dbReference type="EMBL" id="OAK52856.1"/>
    </source>
</evidence>
<sequence length="114" mass="12100">MEISMSITVSDPRVVRPVARPSRRRATPARRRYVHSAPSAHQPSSMGAYADSCVEERRSDQSISWQATVAGVVGTAVVILALVGLANLRAGQLEPASQPPSQSVEHVVPSATGE</sequence>
<evidence type="ECO:0000256" key="2">
    <source>
        <dbReference type="SAM" id="Phobius"/>
    </source>
</evidence>
<dbReference type="Proteomes" id="UP000077519">
    <property type="component" value="Unassembled WGS sequence"/>
</dbReference>
<keyword evidence="2" id="KW-0812">Transmembrane</keyword>
<feature type="region of interest" description="Disordered" evidence="1">
    <location>
        <begin position="18"/>
        <end position="51"/>
    </location>
</feature>
<feature type="region of interest" description="Disordered" evidence="1">
    <location>
        <begin position="93"/>
        <end position="114"/>
    </location>
</feature>
<feature type="transmembrane region" description="Helical" evidence="2">
    <location>
        <begin position="65"/>
        <end position="88"/>
    </location>
</feature>
<evidence type="ECO:0000313" key="4">
    <source>
        <dbReference type="Proteomes" id="UP000077519"/>
    </source>
</evidence>
<keyword evidence="2" id="KW-1133">Transmembrane helix</keyword>
<name>A0A177YBF7_9NOCA</name>
<feature type="compositionally biased region" description="Basic residues" evidence="1">
    <location>
        <begin position="21"/>
        <end position="34"/>
    </location>
</feature>
<comment type="caution">
    <text evidence="3">The sequence shown here is derived from an EMBL/GenBank/DDBJ whole genome shotgun (WGS) entry which is preliminary data.</text>
</comment>
<evidence type="ECO:0000256" key="1">
    <source>
        <dbReference type="SAM" id="MobiDB-lite"/>
    </source>
</evidence>
<gene>
    <name evidence="3" type="ORF">A3K89_08830</name>
</gene>
<organism evidence="3 4">
    <name type="scientific">Rhodococcoides kyotonense</name>
    <dbReference type="NCBI Taxonomy" id="398843"/>
    <lineage>
        <taxon>Bacteria</taxon>
        <taxon>Bacillati</taxon>
        <taxon>Actinomycetota</taxon>
        <taxon>Actinomycetes</taxon>
        <taxon>Mycobacteriales</taxon>
        <taxon>Nocardiaceae</taxon>
        <taxon>Rhodococcoides</taxon>
    </lineage>
</organism>
<proteinExistence type="predicted"/>
<accession>A0A177YBF7</accession>
<dbReference type="EMBL" id="LVHI01000023">
    <property type="protein sequence ID" value="OAK52856.1"/>
    <property type="molecule type" value="Genomic_DNA"/>
</dbReference>
<dbReference type="AlphaFoldDB" id="A0A177YBF7"/>
<keyword evidence="2" id="KW-0472">Membrane</keyword>
<reference evidence="3 4" key="1">
    <citation type="submission" date="2016-03" db="EMBL/GenBank/DDBJ databases">
        <title>Genome sequence of Rhodococcus kyotonensis KB10.</title>
        <authorList>
            <person name="Jeong H."/>
            <person name="Hong C.E."/>
            <person name="Jo S.H."/>
            <person name="Park J.M."/>
        </authorList>
    </citation>
    <scope>NUCLEOTIDE SEQUENCE [LARGE SCALE GENOMIC DNA]</scope>
    <source>
        <strain evidence="3 4">KB10</strain>
    </source>
</reference>
<protein>
    <submittedName>
        <fullName evidence="3">Uncharacterized protein</fullName>
    </submittedName>
</protein>
<keyword evidence="4" id="KW-1185">Reference proteome</keyword>